<dbReference type="AlphaFoldDB" id="A0A1S8WV42"/>
<evidence type="ECO:0000256" key="2">
    <source>
        <dbReference type="ARBA" id="ARBA00009036"/>
    </source>
</evidence>
<dbReference type="Gene3D" id="1.20.5.340">
    <property type="match status" value="1"/>
</dbReference>
<dbReference type="Gene3D" id="1.20.5.170">
    <property type="match status" value="1"/>
</dbReference>
<dbReference type="InterPro" id="IPR000533">
    <property type="entry name" value="Tropomyosin"/>
</dbReference>
<dbReference type="PANTHER" id="PTHR19269">
    <property type="entry name" value="TROPOMYOSIN"/>
    <property type="match status" value="1"/>
</dbReference>
<keyword evidence="3" id="KW-0677">Repeat</keyword>
<comment type="function">
    <text evidence="1">Tropomyosin, in association with the troponin complex, plays a central role in the calcium dependent regulation of muscle contraction.</text>
</comment>
<keyword evidence="7" id="KW-1185">Reference proteome</keyword>
<evidence type="ECO:0000313" key="6">
    <source>
        <dbReference type="EMBL" id="OON18366.1"/>
    </source>
</evidence>
<keyword evidence="4" id="KW-0175">Coiled coil</keyword>
<proteinExistence type="inferred from homology"/>
<gene>
    <name evidence="6" type="ORF">X801_05780</name>
</gene>
<organism evidence="6 7">
    <name type="scientific">Opisthorchis viverrini</name>
    <name type="common">Southeast Asian liver fluke</name>
    <dbReference type="NCBI Taxonomy" id="6198"/>
    <lineage>
        <taxon>Eukaryota</taxon>
        <taxon>Metazoa</taxon>
        <taxon>Spiralia</taxon>
        <taxon>Lophotrochozoa</taxon>
        <taxon>Platyhelminthes</taxon>
        <taxon>Trematoda</taxon>
        <taxon>Digenea</taxon>
        <taxon>Opisthorchiida</taxon>
        <taxon>Opisthorchiata</taxon>
        <taxon>Opisthorchiidae</taxon>
        <taxon>Opisthorchis</taxon>
    </lineage>
</organism>
<feature type="region of interest" description="Disordered" evidence="5">
    <location>
        <begin position="19"/>
        <end position="41"/>
    </location>
</feature>
<protein>
    <recommendedName>
        <fullName evidence="8">Tropomyosin</fullName>
    </recommendedName>
</protein>
<dbReference type="Pfam" id="PF00261">
    <property type="entry name" value="Tropomyosin"/>
    <property type="match status" value="1"/>
</dbReference>
<dbReference type="Proteomes" id="UP000243686">
    <property type="component" value="Unassembled WGS sequence"/>
</dbReference>
<sequence>MQTKDEEIAEVQKRIQQLETDKESAQTLSAETNQKLEETEKRATEVSCIGVGILFNSAEAEVAALQKRIRQLEDELESTETRLSEATQKLEEASKAADESDRYFPTLSSKS</sequence>
<evidence type="ECO:0000256" key="3">
    <source>
        <dbReference type="ARBA" id="ARBA00022737"/>
    </source>
</evidence>
<reference evidence="6 7" key="1">
    <citation type="submission" date="2015-03" db="EMBL/GenBank/DDBJ databases">
        <title>Draft genome of the nematode, Opisthorchis viverrini.</title>
        <authorList>
            <person name="Mitreva M."/>
        </authorList>
    </citation>
    <scope>NUCLEOTIDE SEQUENCE [LARGE SCALE GENOMIC DNA]</scope>
    <source>
        <strain evidence="6">Khon Kaen</strain>
    </source>
</reference>
<comment type="similarity">
    <text evidence="2">Belongs to the tropomyosin family.</text>
</comment>
<dbReference type="EMBL" id="KV894255">
    <property type="protein sequence ID" value="OON18366.1"/>
    <property type="molecule type" value="Genomic_DNA"/>
</dbReference>
<feature type="region of interest" description="Disordered" evidence="5">
    <location>
        <begin position="78"/>
        <end position="111"/>
    </location>
</feature>
<feature type="compositionally biased region" description="Basic and acidic residues" evidence="5">
    <location>
        <begin position="79"/>
        <end position="102"/>
    </location>
</feature>
<evidence type="ECO:0000256" key="5">
    <source>
        <dbReference type="SAM" id="MobiDB-lite"/>
    </source>
</evidence>
<evidence type="ECO:0000256" key="1">
    <source>
        <dbReference type="ARBA" id="ARBA00002987"/>
    </source>
</evidence>
<evidence type="ECO:0000256" key="4">
    <source>
        <dbReference type="ARBA" id="ARBA00023054"/>
    </source>
</evidence>
<name>A0A1S8WV42_OPIVI</name>
<evidence type="ECO:0000313" key="7">
    <source>
        <dbReference type="Proteomes" id="UP000243686"/>
    </source>
</evidence>
<dbReference type="SUPFAM" id="SSF57997">
    <property type="entry name" value="Tropomyosin"/>
    <property type="match status" value="1"/>
</dbReference>
<evidence type="ECO:0008006" key="8">
    <source>
        <dbReference type="Google" id="ProtNLM"/>
    </source>
</evidence>
<accession>A0A1S8WV42</accession>